<reference evidence="1 3" key="2">
    <citation type="journal article" date="2018" name="Plant J.">
        <title>The Physcomitrella patens chromosome-scale assembly reveals moss genome structure and evolution.</title>
        <authorList>
            <person name="Lang D."/>
            <person name="Ullrich K.K."/>
            <person name="Murat F."/>
            <person name="Fuchs J."/>
            <person name="Jenkins J."/>
            <person name="Haas F.B."/>
            <person name="Piednoel M."/>
            <person name="Gundlach H."/>
            <person name="Van Bel M."/>
            <person name="Meyberg R."/>
            <person name="Vives C."/>
            <person name="Morata J."/>
            <person name="Symeonidi A."/>
            <person name="Hiss M."/>
            <person name="Muchero W."/>
            <person name="Kamisugi Y."/>
            <person name="Saleh O."/>
            <person name="Blanc G."/>
            <person name="Decker E.L."/>
            <person name="van Gessel N."/>
            <person name="Grimwood J."/>
            <person name="Hayes R.D."/>
            <person name="Graham S.W."/>
            <person name="Gunter L.E."/>
            <person name="McDaniel S.F."/>
            <person name="Hoernstein S.N.W."/>
            <person name="Larsson A."/>
            <person name="Li F.W."/>
            <person name="Perroud P.F."/>
            <person name="Phillips J."/>
            <person name="Ranjan P."/>
            <person name="Rokshar D.S."/>
            <person name="Rothfels C.J."/>
            <person name="Schneider L."/>
            <person name="Shu S."/>
            <person name="Stevenson D.W."/>
            <person name="Thummler F."/>
            <person name="Tillich M."/>
            <person name="Villarreal Aguilar J.C."/>
            <person name="Widiez T."/>
            <person name="Wong G.K."/>
            <person name="Wymore A."/>
            <person name="Zhang Y."/>
            <person name="Zimmer A.D."/>
            <person name="Quatrano R.S."/>
            <person name="Mayer K.F.X."/>
            <person name="Goodstein D."/>
            <person name="Casacuberta J.M."/>
            <person name="Vandepoele K."/>
            <person name="Reski R."/>
            <person name="Cuming A.C."/>
            <person name="Tuskan G.A."/>
            <person name="Maumus F."/>
            <person name="Salse J."/>
            <person name="Schmutz J."/>
            <person name="Rensing S.A."/>
        </authorList>
    </citation>
    <scope>NUCLEOTIDE SEQUENCE [LARGE SCALE GENOMIC DNA]</scope>
    <source>
        <strain evidence="2 3">cv. Gransden 2004</strain>
    </source>
</reference>
<dbReference type="EMBL" id="ABEU02000009">
    <property type="protein sequence ID" value="PNR48624.1"/>
    <property type="molecule type" value="Genomic_DNA"/>
</dbReference>
<protein>
    <submittedName>
        <fullName evidence="1 2">Uncharacterized protein</fullName>
    </submittedName>
</protein>
<dbReference type="EnsemblPlants" id="Pp3c9_24038V3.1">
    <property type="protein sequence ID" value="PAC:32911369.CDS.1"/>
    <property type="gene ID" value="Pp3c9_24038"/>
</dbReference>
<evidence type="ECO:0000313" key="1">
    <source>
        <dbReference type="EMBL" id="PNR48624.1"/>
    </source>
</evidence>
<proteinExistence type="predicted"/>
<dbReference type="Proteomes" id="UP000006727">
    <property type="component" value="Chromosome 9"/>
</dbReference>
<sequence length="81" mass="9792">MYAMSVLLFFANPNSLTRRRLPLTQTRIPTTKTFLMPWFNFQHYYHATFFRHLHRLRRRICVFQSTKCDIVLTMPSSPPSR</sequence>
<evidence type="ECO:0000313" key="2">
    <source>
        <dbReference type="EnsemblPlants" id="PAC:32911369.CDS.1"/>
    </source>
</evidence>
<dbReference type="Gramene" id="Pp3c9_24038V3.1">
    <property type="protein sequence ID" value="PAC:32911369.CDS.1"/>
    <property type="gene ID" value="Pp3c9_24038"/>
</dbReference>
<evidence type="ECO:0000313" key="3">
    <source>
        <dbReference type="Proteomes" id="UP000006727"/>
    </source>
</evidence>
<keyword evidence="3" id="KW-1185">Reference proteome</keyword>
<dbReference type="AlphaFoldDB" id="A0A2K1K4B7"/>
<organism evidence="1">
    <name type="scientific">Physcomitrium patens</name>
    <name type="common">Spreading-leaved earth moss</name>
    <name type="synonym">Physcomitrella patens</name>
    <dbReference type="NCBI Taxonomy" id="3218"/>
    <lineage>
        <taxon>Eukaryota</taxon>
        <taxon>Viridiplantae</taxon>
        <taxon>Streptophyta</taxon>
        <taxon>Embryophyta</taxon>
        <taxon>Bryophyta</taxon>
        <taxon>Bryophytina</taxon>
        <taxon>Bryopsida</taxon>
        <taxon>Funariidae</taxon>
        <taxon>Funariales</taxon>
        <taxon>Funariaceae</taxon>
        <taxon>Physcomitrium</taxon>
    </lineage>
</organism>
<gene>
    <name evidence="1" type="ORF">PHYPA_013101</name>
</gene>
<accession>A0A2K1K4B7</accession>
<reference evidence="2" key="3">
    <citation type="submission" date="2020-12" db="UniProtKB">
        <authorList>
            <consortium name="EnsemblPlants"/>
        </authorList>
    </citation>
    <scope>IDENTIFICATION</scope>
</reference>
<name>A0A2K1K4B7_PHYPA</name>
<reference evidence="1 3" key="1">
    <citation type="journal article" date="2008" name="Science">
        <title>The Physcomitrella genome reveals evolutionary insights into the conquest of land by plants.</title>
        <authorList>
            <person name="Rensing S."/>
            <person name="Lang D."/>
            <person name="Zimmer A."/>
            <person name="Terry A."/>
            <person name="Salamov A."/>
            <person name="Shapiro H."/>
            <person name="Nishiyama T."/>
            <person name="Perroud P.-F."/>
            <person name="Lindquist E."/>
            <person name="Kamisugi Y."/>
            <person name="Tanahashi T."/>
            <person name="Sakakibara K."/>
            <person name="Fujita T."/>
            <person name="Oishi K."/>
            <person name="Shin-I T."/>
            <person name="Kuroki Y."/>
            <person name="Toyoda A."/>
            <person name="Suzuki Y."/>
            <person name="Hashimoto A."/>
            <person name="Yamaguchi K."/>
            <person name="Sugano A."/>
            <person name="Kohara Y."/>
            <person name="Fujiyama A."/>
            <person name="Anterola A."/>
            <person name="Aoki S."/>
            <person name="Ashton N."/>
            <person name="Barbazuk W.B."/>
            <person name="Barker E."/>
            <person name="Bennetzen J."/>
            <person name="Bezanilla M."/>
            <person name="Blankenship R."/>
            <person name="Cho S.H."/>
            <person name="Dutcher S."/>
            <person name="Estelle M."/>
            <person name="Fawcett J.A."/>
            <person name="Gundlach H."/>
            <person name="Hanada K."/>
            <person name="Heyl A."/>
            <person name="Hicks K.A."/>
            <person name="Hugh J."/>
            <person name="Lohr M."/>
            <person name="Mayer K."/>
            <person name="Melkozernov A."/>
            <person name="Murata T."/>
            <person name="Nelson D."/>
            <person name="Pils B."/>
            <person name="Prigge M."/>
            <person name="Reiss B."/>
            <person name="Renner T."/>
            <person name="Rombauts S."/>
            <person name="Rushton P."/>
            <person name="Sanderfoot A."/>
            <person name="Schween G."/>
            <person name="Shiu S.-H."/>
            <person name="Stueber K."/>
            <person name="Theodoulou F.L."/>
            <person name="Tu H."/>
            <person name="Van de Peer Y."/>
            <person name="Verrier P.J."/>
            <person name="Waters E."/>
            <person name="Wood A."/>
            <person name="Yang L."/>
            <person name="Cove D."/>
            <person name="Cuming A."/>
            <person name="Hasebe M."/>
            <person name="Lucas S."/>
            <person name="Mishler D.B."/>
            <person name="Reski R."/>
            <person name="Grigoriev I."/>
            <person name="Quatrano R.S."/>
            <person name="Boore J.L."/>
        </authorList>
    </citation>
    <scope>NUCLEOTIDE SEQUENCE [LARGE SCALE GENOMIC DNA]</scope>
    <source>
        <strain evidence="2 3">cv. Gransden 2004</strain>
    </source>
</reference>
<dbReference type="InParanoid" id="A0A2K1K4B7"/>